<gene>
    <name evidence="5" type="ORF">Q8A49_07490</name>
</gene>
<dbReference type="SMART" id="SM00479">
    <property type="entry name" value="EXOIII"/>
    <property type="match status" value="1"/>
</dbReference>
<dbReference type="Pfam" id="PF00929">
    <property type="entry name" value="RNase_T"/>
    <property type="match status" value="1"/>
</dbReference>
<dbReference type="InterPro" id="IPR036397">
    <property type="entry name" value="RNaseH_sf"/>
</dbReference>
<dbReference type="GO" id="GO:0004527">
    <property type="term" value="F:exonuclease activity"/>
    <property type="evidence" value="ECO:0007669"/>
    <property type="project" value="UniProtKB-KW"/>
</dbReference>
<keyword evidence="2" id="KW-0378">Hydrolase</keyword>
<reference evidence="5 6" key="1">
    <citation type="submission" date="2023-07" db="EMBL/GenBank/DDBJ databases">
        <authorList>
            <person name="Girao M."/>
            <person name="Carvalho M.F."/>
        </authorList>
    </citation>
    <scope>NUCLEOTIDE SEQUENCE [LARGE SCALE GENOMIC DNA]</scope>
    <source>
        <strain evidence="5 6">66/93</strain>
    </source>
</reference>
<dbReference type="CDD" id="cd06127">
    <property type="entry name" value="DEDDh"/>
    <property type="match status" value="1"/>
</dbReference>
<evidence type="ECO:0000259" key="4">
    <source>
        <dbReference type="SMART" id="SM00479"/>
    </source>
</evidence>
<name>A0ABU7KM13_9ACTN</name>
<evidence type="ECO:0000313" key="5">
    <source>
        <dbReference type="EMBL" id="MEE2050336.1"/>
    </source>
</evidence>
<sequence>MSWHKGPMVAIDAETTGTDVESDRIVTWSRWAIDPAKGTKVHSGWLINPGIDIPEEAAAIHGITTEHARDRGQDPSSAIREIAGDLLHWAEQGAVVVAYNAPFDLSILHRECLRNWHPLEAAGVATLSPVVDPLVIDKAVDPYRKGSRKLVAAAAHYGVTLSEEDAHGSAADSLAAARVAYVIAERYPHIGRMPADELHDLQRQWKPKQAASLQRYLRKTKPDAVCAPGWPLVPAPDHIQEQIR</sequence>
<dbReference type="Proteomes" id="UP001348641">
    <property type="component" value="Unassembled WGS sequence"/>
</dbReference>
<dbReference type="RefSeq" id="WP_330157561.1">
    <property type="nucleotide sequence ID" value="NZ_BAAAJA010000059.1"/>
</dbReference>
<evidence type="ECO:0000256" key="3">
    <source>
        <dbReference type="ARBA" id="ARBA00022839"/>
    </source>
</evidence>
<dbReference type="NCBIfam" id="NF005927">
    <property type="entry name" value="PRK07942.1"/>
    <property type="match status" value="1"/>
</dbReference>
<proteinExistence type="predicted"/>
<organism evidence="5 6">
    <name type="scientific">Nocardiopsis tropica</name>
    <dbReference type="NCBI Taxonomy" id="109330"/>
    <lineage>
        <taxon>Bacteria</taxon>
        <taxon>Bacillati</taxon>
        <taxon>Actinomycetota</taxon>
        <taxon>Actinomycetes</taxon>
        <taxon>Streptosporangiales</taxon>
        <taxon>Nocardiopsidaceae</taxon>
        <taxon>Nocardiopsis</taxon>
    </lineage>
</organism>
<dbReference type="Gene3D" id="3.30.420.10">
    <property type="entry name" value="Ribonuclease H-like superfamily/Ribonuclease H"/>
    <property type="match status" value="1"/>
</dbReference>
<dbReference type="SUPFAM" id="SSF53098">
    <property type="entry name" value="Ribonuclease H-like"/>
    <property type="match status" value="1"/>
</dbReference>
<protein>
    <submittedName>
        <fullName evidence="5">Exonuclease domain-containing protein</fullName>
    </submittedName>
</protein>
<evidence type="ECO:0000256" key="1">
    <source>
        <dbReference type="ARBA" id="ARBA00022722"/>
    </source>
</evidence>
<dbReference type="PANTHER" id="PTHR30231:SF4">
    <property type="entry name" value="PROTEIN NEN2"/>
    <property type="match status" value="1"/>
</dbReference>
<dbReference type="InterPro" id="IPR013520">
    <property type="entry name" value="Ribonucl_H"/>
</dbReference>
<dbReference type="EMBL" id="JAUUCC010000013">
    <property type="protein sequence ID" value="MEE2050336.1"/>
    <property type="molecule type" value="Genomic_DNA"/>
</dbReference>
<dbReference type="PANTHER" id="PTHR30231">
    <property type="entry name" value="DNA POLYMERASE III SUBUNIT EPSILON"/>
    <property type="match status" value="1"/>
</dbReference>
<keyword evidence="1" id="KW-0540">Nuclease</keyword>
<feature type="domain" description="Exonuclease" evidence="4">
    <location>
        <begin position="7"/>
        <end position="189"/>
    </location>
</feature>
<keyword evidence="3 5" id="KW-0269">Exonuclease</keyword>
<evidence type="ECO:0000256" key="2">
    <source>
        <dbReference type="ARBA" id="ARBA00022801"/>
    </source>
</evidence>
<accession>A0ABU7KM13</accession>
<comment type="caution">
    <text evidence="5">The sequence shown here is derived from an EMBL/GenBank/DDBJ whole genome shotgun (WGS) entry which is preliminary data.</text>
</comment>
<dbReference type="InterPro" id="IPR012337">
    <property type="entry name" value="RNaseH-like_sf"/>
</dbReference>
<evidence type="ECO:0000313" key="6">
    <source>
        <dbReference type="Proteomes" id="UP001348641"/>
    </source>
</evidence>